<sequence length="79" mass="8362">MAAECGVRQTLNVGAGQALDVLPRLTLIFYGTCAPYPPGYRLSAIGAVAVPLPAQRLPPSGFTKIRRDRPGALNRNDVA</sequence>
<protein>
    <submittedName>
        <fullName evidence="2">Uncharacterized protein</fullName>
    </submittedName>
</protein>
<name>A0A1H1TQA6_9MICC</name>
<dbReference type="Proteomes" id="UP000198751">
    <property type="component" value="Chromosome I"/>
</dbReference>
<organism evidence="2 3">
    <name type="scientific">Pseudarthrobacter equi</name>
    <dbReference type="NCBI Taxonomy" id="728066"/>
    <lineage>
        <taxon>Bacteria</taxon>
        <taxon>Bacillati</taxon>
        <taxon>Actinomycetota</taxon>
        <taxon>Actinomycetes</taxon>
        <taxon>Micrococcales</taxon>
        <taxon>Micrococcaceae</taxon>
        <taxon>Pseudarthrobacter</taxon>
    </lineage>
</organism>
<dbReference type="AlphaFoldDB" id="A0A1H1TQA6"/>
<dbReference type="EMBL" id="LT629779">
    <property type="protein sequence ID" value="SDS62418.1"/>
    <property type="molecule type" value="Genomic_DNA"/>
</dbReference>
<reference evidence="3" key="1">
    <citation type="submission" date="2016-10" db="EMBL/GenBank/DDBJ databases">
        <authorList>
            <person name="Varghese N."/>
            <person name="Submissions S."/>
        </authorList>
    </citation>
    <scope>NUCLEOTIDE SEQUENCE [LARGE SCALE GENOMIC DNA]</scope>
    <source>
        <strain evidence="3">IMMIB L-1606</strain>
    </source>
</reference>
<feature type="region of interest" description="Disordered" evidence="1">
    <location>
        <begin position="59"/>
        <end position="79"/>
    </location>
</feature>
<keyword evidence="3" id="KW-1185">Reference proteome</keyword>
<evidence type="ECO:0000313" key="2">
    <source>
        <dbReference type="EMBL" id="SDS62418.1"/>
    </source>
</evidence>
<evidence type="ECO:0000256" key="1">
    <source>
        <dbReference type="SAM" id="MobiDB-lite"/>
    </source>
</evidence>
<proteinExistence type="predicted"/>
<gene>
    <name evidence="2" type="ORF">SAMN04489743_0473</name>
</gene>
<evidence type="ECO:0000313" key="3">
    <source>
        <dbReference type="Proteomes" id="UP000198751"/>
    </source>
</evidence>
<accession>A0A1H1TQA6</accession>